<feature type="domain" description="RapZ-like N-terminal" evidence="5">
    <location>
        <begin position="20"/>
        <end position="127"/>
    </location>
</feature>
<dbReference type="HAMAP" id="MF_00636">
    <property type="entry name" value="RapZ_like"/>
    <property type="match status" value="1"/>
</dbReference>
<proteinExistence type="inferred from homology"/>
<organism evidence="7 8">
    <name type="scientific">Thiomonas arsenitoxydans (strain DSM 22701 / CIP 110005 / 3As)</name>
    <dbReference type="NCBI Taxonomy" id="426114"/>
    <lineage>
        <taxon>Bacteria</taxon>
        <taxon>Pseudomonadati</taxon>
        <taxon>Pseudomonadota</taxon>
        <taxon>Betaproteobacteria</taxon>
        <taxon>Burkholderiales</taxon>
        <taxon>Thiomonas</taxon>
    </lineage>
</organism>
<reference evidence="7 8" key="1">
    <citation type="submission" date="2015-03" db="EMBL/GenBank/DDBJ databases">
        <authorList>
            <person name="Regsiter A."/>
            <person name="william w."/>
        </authorList>
    </citation>
    <scope>NUCLEOTIDE SEQUENCE [LARGE SCALE GENOMIC DNA]</scope>
    <source>
        <strain evidence="7 8">CB1</strain>
    </source>
</reference>
<evidence type="ECO:0000256" key="2">
    <source>
        <dbReference type="ARBA" id="ARBA00022840"/>
    </source>
</evidence>
<evidence type="ECO:0000313" key="7">
    <source>
        <dbReference type="EMBL" id="CQR37484.1"/>
    </source>
</evidence>
<evidence type="ECO:0000256" key="1">
    <source>
        <dbReference type="ARBA" id="ARBA00022741"/>
    </source>
</evidence>
<protein>
    <recommendedName>
        <fullName evidence="9">Nucleotide-binding protein</fullName>
    </recommendedName>
</protein>
<dbReference type="Proteomes" id="UP000078599">
    <property type="component" value="Unassembled WGS sequence"/>
</dbReference>
<feature type="binding site" evidence="4">
    <location>
        <begin position="75"/>
        <end position="78"/>
    </location>
    <ligand>
        <name>GTP</name>
        <dbReference type="ChEBI" id="CHEBI:37565"/>
    </ligand>
</feature>
<dbReference type="RefSeq" id="WP_050985985.1">
    <property type="nucleotide sequence ID" value="NC_014145.1"/>
</dbReference>
<feature type="domain" description="RapZ C-terminal" evidence="6">
    <location>
        <begin position="194"/>
        <end position="311"/>
    </location>
</feature>
<keyword evidence="2 4" id="KW-0067">ATP-binding</keyword>
<dbReference type="Pfam" id="PF22740">
    <property type="entry name" value="PapZ_C"/>
    <property type="match status" value="1"/>
</dbReference>
<feature type="binding site" evidence="4">
    <location>
        <begin position="26"/>
        <end position="33"/>
    </location>
    <ligand>
        <name>ATP</name>
        <dbReference type="ChEBI" id="CHEBI:30616"/>
    </ligand>
</feature>
<accession>A0ABM9T8D0</accession>
<dbReference type="PIRSF" id="PIRSF005052">
    <property type="entry name" value="P-loopkin"/>
    <property type="match status" value="1"/>
</dbReference>
<gene>
    <name evidence="7" type="ORF">THICB1_70180</name>
</gene>
<dbReference type="InterPro" id="IPR005337">
    <property type="entry name" value="RapZ-like"/>
</dbReference>
<dbReference type="PANTHER" id="PTHR30448">
    <property type="entry name" value="RNASE ADAPTER PROTEIN RAPZ"/>
    <property type="match status" value="1"/>
</dbReference>
<evidence type="ECO:0000259" key="6">
    <source>
        <dbReference type="Pfam" id="PF22740"/>
    </source>
</evidence>
<evidence type="ECO:0000256" key="3">
    <source>
        <dbReference type="ARBA" id="ARBA00023134"/>
    </source>
</evidence>
<dbReference type="SUPFAM" id="SSF52540">
    <property type="entry name" value="P-loop containing nucleoside triphosphate hydrolases"/>
    <property type="match status" value="1"/>
</dbReference>
<evidence type="ECO:0000259" key="5">
    <source>
        <dbReference type="Pfam" id="PF03668"/>
    </source>
</evidence>
<keyword evidence="8" id="KW-1185">Reference proteome</keyword>
<dbReference type="EMBL" id="CTRI01000029">
    <property type="protein sequence ID" value="CQR37484.1"/>
    <property type="molecule type" value="Genomic_DNA"/>
</dbReference>
<dbReference type="Pfam" id="PF03668">
    <property type="entry name" value="RapZ-like_N"/>
    <property type="match status" value="1"/>
</dbReference>
<dbReference type="Gene3D" id="3.40.50.300">
    <property type="entry name" value="P-loop containing nucleotide triphosphate hydrolases"/>
    <property type="match status" value="1"/>
</dbReference>
<dbReference type="PANTHER" id="PTHR30448:SF0">
    <property type="entry name" value="RNASE ADAPTER PROTEIN RAPZ"/>
    <property type="match status" value="1"/>
</dbReference>
<name>A0ABM9T8D0_THIA3</name>
<evidence type="ECO:0000313" key="8">
    <source>
        <dbReference type="Proteomes" id="UP000078599"/>
    </source>
</evidence>
<dbReference type="InterPro" id="IPR053931">
    <property type="entry name" value="RapZ_C"/>
</dbReference>
<dbReference type="InterPro" id="IPR027417">
    <property type="entry name" value="P-loop_NTPase"/>
</dbReference>
<keyword evidence="3 4" id="KW-0342">GTP-binding</keyword>
<evidence type="ECO:0008006" key="9">
    <source>
        <dbReference type="Google" id="ProtNLM"/>
    </source>
</evidence>
<dbReference type="InterPro" id="IPR053930">
    <property type="entry name" value="RapZ-like_N"/>
</dbReference>
<evidence type="ECO:0000256" key="4">
    <source>
        <dbReference type="HAMAP-Rule" id="MF_00636"/>
    </source>
</evidence>
<keyword evidence="1 4" id="KW-0547">Nucleotide-binding</keyword>
<sequence>MSPSETAAVPTPADARSTHQLVLISGLSGSGKSVALTALEDSGYYCVDNLPPQLITPLVEQTRASGQKRVAVAVDARSAESLADVPGLLENLRDCCEVHAIYLDCATDTLVQRFSETRRRHPLTSRVTAQQIGNPAAARGEGYANALIESIELERELLRPVAEIGLHIDTSQMKSAQLRDWIKQTVRVQASQMVVLFESFAFKRGVPLDADYVFDVRMLPNPHYDPVLRPLTGRDAPVAEFLLRQPEVLQMQADISGFLQRWLPKLAADHRSYVGVAIGCTGGQHRSVFLSEQLSRAFASQYTVLLRHRELGLTGSSEQ</sequence>
<dbReference type="NCBIfam" id="NF003828">
    <property type="entry name" value="PRK05416.1"/>
    <property type="match status" value="1"/>
</dbReference>
<comment type="caution">
    <text evidence="7">The sequence shown here is derived from an EMBL/GenBank/DDBJ whole genome shotgun (WGS) entry which is preliminary data.</text>
</comment>